<evidence type="ECO:0000256" key="1">
    <source>
        <dbReference type="ARBA" id="ARBA00004496"/>
    </source>
</evidence>
<feature type="domain" description="Tail specific protease" evidence="11">
    <location>
        <begin position="841"/>
        <end position="1036"/>
    </location>
</feature>
<feature type="active site" description="Charge relay system" evidence="8">
    <location>
        <position position="1025"/>
    </location>
</feature>
<dbReference type="SMART" id="SM00245">
    <property type="entry name" value="TSPc"/>
    <property type="match status" value="1"/>
</dbReference>
<dbReference type="SUPFAM" id="SSF69304">
    <property type="entry name" value="Tricorn protease N-terminal domain"/>
    <property type="match status" value="1"/>
</dbReference>
<reference evidence="12 13" key="1">
    <citation type="submission" date="2019-07" db="EMBL/GenBank/DDBJ databases">
        <title>Genomic Encyclopedia of Archaeal and Bacterial Type Strains, Phase II (KMG-II): from individual species to whole genera.</title>
        <authorList>
            <person name="Goeker M."/>
        </authorList>
    </citation>
    <scope>NUCLEOTIDE SEQUENCE [LARGE SCALE GENOMIC DNA]</scope>
    <source>
        <strain evidence="12 13">DSM 21935</strain>
    </source>
</reference>
<keyword evidence="4 7" id="KW-0645">Protease</keyword>
<organism evidence="12 13">
    <name type="scientific">Fodinibius salinus</name>
    <dbReference type="NCBI Taxonomy" id="860790"/>
    <lineage>
        <taxon>Bacteria</taxon>
        <taxon>Pseudomonadati</taxon>
        <taxon>Balneolota</taxon>
        <taxon>Balneolia</taxon>
        <taxon>Balneolales</taxon>
        <taxon>Balneolaceae</taxon>
        <taxon>Fodinibius</taxon>
    </lineage>
</organism>
<feature type="region of interest" description="Disordered" evidence="9">
    <location>
        <begin position="544"/>
        <end position="574"/>
    </location>
</feature>
<dbReference type="InterPro" id="IPR012393">
    <property type="entry name" value="Tricorn_protease"/>
</dbReference>
<feature type="active site" description="Charge relay system" evidence="8">
    <location>
        <position position="742"/>
    </location>
</feature>
<dbReference type="Pfam" id="PF14685">
    <property type="entry name" value="PDZ_Tricorn"/>
    <property type="match status" value="1"/>
</dbReference>
<evidence type="ECO:0000256" key="9">
    <source>
        <dbReference type="SAM" id="MobiDB-lite"/>
    </source>
</evidence>
<feature type="region of interest" description="Disordered" evidence="9">
    <location>
        <begin position="1066"/>
        <end position="1088"/>
    </location>
</feature>
<dbReference type="Gene3D" id="2.130.10.10">
    <property type="entry name" value="YVTN repeat-like/Quinoprotein amine dehydrogenase"/>
    <property type="match status" value="1"/>
</dbReference>
<keyword evidence="10" id="KW-0732">Signal</keyword>
<dbReference type="InterPro" id="IPR005151">
    <property type="entry name" value="Tail-specific_protease"/>
</dbReference>
<dbReference type="EC" id="3.4.21.-" evidence="7"/>
<comment type="caution">
    <text evidence="12">The sequence shown here is derived from an EMBL/GenBank/DDBJ whole genome shotgun (WGS) entry which is preliminary data.</text>
</comment>
<dbReference type="GO" id="GO:0005737">
    <property type="term" value="C:cytoplasm"/>
    <property type="evidence" value="ECO:0007669"/>
    <property type="project" value="UniProtKB-SubCell"/>
</dbReference>
<keyword evidence="3 7" id="KW-0963">Cytoplasm</keyword>
<dbReference type="SUPFAM" id="SSF52096">
    <property type="entry name" value="ClpP/crotonase"/>
    <property type="match status" value="1"/>
</dbReference>
<name>A0A5D3YMW8_9BACT</name>
<dbReference type="PANTHER" id="PTHR43253">
    <property type="entry name" value="TRICORN PROTEASE HOMOLOG 2-RELATED"/>
    <property type="match status" value="1"/>
</dbReference>
<dbReference type="AlphaFoldDB" id="A0A5D3YMW8"/>
<dbReference type="RefSeq" id="WP_148898134.1">
    <property type="nucleotide sequence ID" value="NZ_VNHY01000001.1"/>
</dbReference>
<dbReference type="Pfam" id="PF26550">
    <property type="entry name" value="Tricorn_2nd"/>
    <property type="match status" value="1"/>
</dbReference>
<keyword evidence="5 7" id="KW-0378">Hydrolase</keyword>
<evidence type="ECO:0000256" key="10">
    <source>
        <dbReference type="SAM" id="SignalP"/>
    </source>
</evidence>
<evidence type="ECO:0000313" key="13">
    <source>
        <dbReference type="Proteomes" id="UP000324595"/>
    </source>
</evidence>
<dbReference type="InterPro" id="IPR015943">
    <property type="entry name" value="WD40/YVTN_repeat-like_dom_sf"/>
</dbReference>
<dbReference type="InterPro" id="IPR029414">
    <property type="entry name" value="Tricorn_PDZ"/>
</dbReference>
<evidence type="ECO:0000256" key="4">
    <source>
        <dbReference type="ARBA" id="ARBA00022670"/>
    </source>
</evidence>
<dbReference type="PIRSF" id="PIRSF036421">
    <property type="entry name" value="Tricorn_protease"/>
    <property type="match status" value="1"/>
</dbReference>
<dbReference type="SUPFAM" id="SSF50156">
    <property type="entry name" value="PDZ domain-like"/>
    <property type="match status" value="1"/>
</dbReference>
<evidence type="ECO:0000256" key="5">
    <source>
        <dbReference type="ARBA" id="ARBA00022801"/>
    </source>
</evidence>
<evidence type="ECO:0000256" key="8">
    <source>
        <dbReference type="PIRSR" id="PIRSR036421-1"/>
    </source>
</evidence>
<feature type="compositionally biased region" description="Basic and acidic residues" evidence="9">
    <location>
        <begin position="554"/>
        <end position="566"/>
    </location>
</feature>
<comment type="subcellular location">
    <subcellularLocation>
        <location evidence="1 7">Cytoplasm</location>
    </subcellularLocation>
</comment>
<feature type="active site" description="Nucleophile" evidence="8">
    <location>
        <position position="967"/>
    </location>
</feature>
<dbReference type="Gene3D" id="2.30.42.10">
    <property type="match status" value="1"/>
</dbReference>
<dbReference type="Gene3D" id="2.120.10.60">
    <property type="entry name" value="Tricorn protease N-terminal domain"/>
    <property type="match status" value="1"/>
</dbReference>
<comment type="similarity">
    <text evidence="2 7">Belongs to the peptidase S41B family.</text>
</comment>
<dbReference type="GO" id="GO:0008236">
    <property type="term" value="F:serine-type peptidase activity"/>
    <property type="evidence" value="ECO:0007669"/>
    <property type="project" value="UniProtKB-UniRule"/>
</dbReference>
<dbReference type="OrthoDB" id="9815657at2"/>
<dbReference type="Gene3D" id="3.30.750.44">
    <property type="match status" value="1"/>
</dbReference>
<protein>
    <recommendedName>
        <fullName evidence="7">Tricorn protease homolog</fullName>
        <ecNumber evidence="7">3.4.21.-</ecNumber>
    </recommendedName>
</protein>
<evidence type="ECO:0000313" key="12">
    <source>
        <dbReference type="EMBL" id="TYP95466.1"/>
    </source>
</evidence>
<feature type="chain" id="PRO_5022869798" description="Tricorn protease homolog" evidence="10">
    <location>
        <begin position="27"/>
        <end position="1088"/>
    </location>
</feature>
<dbReference type="Pfam" id="PF14684">
    <property type="entry name" value="Tricorn_C1"/>
    <property type="match status" value="1"/>
</dbReference>
<dbReference type="Gene3D" id="3.90.226.10">
    <property type="entry name" value="2-enoyl-CoA Hydratase, Chain A, domain 1"/>
    <property type="match status" value="1"/>
</dbReference>
<dbReference type="InterPro" id="IPR036034">
    <property type="entry name" value="PDZ_sf"/>
</dbReference>
<evidence type="ECO:0000256" key="7">
    <source>
        <dbReference type="PIRNR" id="PIRNR036421"/>
    </source>
</evidence>
<sequence>MKKLLYPLLWGIITLFLSVSFSNSFAQDQGTRLLREPTVSQDHIVFVYANDLWITDRNGGEARRLTSGEGSETNPHFSPDGSKIAFTAQYDGNTDVYVVSAEGGQPKRLTWHGDNDEVTGWTPNGKKVLFISGRKGVPTKSSTFYTVGLNGGLPQKHKIPRAAAGELSGDGSHIAYQPVSFWDPEWRNYRGGQAKPIWVVDLKTNKLQTSPRANKERHIDPVWLNDTVYFLSERDYTMNIWSYNPQSGESEQQTFHSQFDVKSLDSGDGIIVYEQGGYLFELDPSTGKHKQIEINVRGDMTWARPRWVEAPSASLSNAALSPTGQRALFQYRGEVLTVPKEKGSWRNLTKSSGVANRYPIWSPDGQQVAWFSDESGEYQLYISDQKGLEDPKKIKLPEPTFFFEPAWSPDGKHIAYTDTDYKLWYVNTETGEATHVDTDSYAHPNRTLNPKWSPDSKWIAYAKRLKSQYHVIKVHNVESGETYQITDGMADSIDPVWDESGKYIYFLASTNFGLNTGWLDMSSYDMSTSRGLYMVLLDDDIPSPFLAESNEEPTPNKDKKDKKSEGSDETPTVTIDTKGITDRIVSADIPKQDYTNLVTGPENHVFYQQGGTLHRYNVKEDKSVEFLSPVQETAISQDRKNLLYRSGETWGIVSTVGSPQKPGNGQLDVSNLQVRIDPQKEWEQIFREGWRFQRDFLYVDNEHGAPWQKIYDWYRPWVDHIRHRSDMSYLIDILGGEISVGHSYTFGGDYPDLEEVSIGLLGADLEETNGHYRIKKIYTDENWNPDLHAPLAQPGIDVQEGDYILAVNGQKLATPTNPFSLFEGTAGRNTILTVNDSPTMEGAQTVSVVPVEDESQLRLRNWIEGNRRKVNEMSDGKLAYVWLPNTGNGGYNAFNRYYFAQQNKDGVVIDERNNGGGSAADYMIDVMDRELLGYFNSKSGDKFPPFTTPMAGIWGPKVMVINERAGSGGDLLPYMFREKELGPLVGTRTWGGLVGTWDTPPFIDGGGMIAPRGGFYNTDGKWDVEGKGISPDIAVMQDPAKVMNGHDPQLQRAVLEAQRLLKSQDVKLKKEPAPPVKWKRAEETEGWN</sequence>
<comment type="function">
    <text evidence="7">Degrades oligopeptides.</text>
</comment>
<dbReference type="GO" id="GO:0006508">
    <property type="term" value="P:proteolysis"/>
    <property type="evidence" value="ECO:0007669"/>
    <property type="project" value="UniProtKB-UniRule"/>
</dbReference>
<keyword evidence="13" id="KW-1185">Reference proteome</keyword>
<evidence type="ECO:0000256" key="3">
    <source>
        <dbReference type="ARBA" id="ARBA00022490"/>
    </source>
</evidence>
<proteinExistence type="inferred from homology"/>
<keyword evidence="6 7" id="KW-0720">Serine protease</keyword>
<evidence type="ECO:0000259" key="11">
    <source>
        <dbReference type="SMART" id="SM00245"/>
    </source>
</evidence>
<dbReference type="Pfam" id="PF26549">
    <property type="entry name" value="Tricorn_N"/>
    <property type="match status" value="1"/>
</dbReference>
<dbReference type="Proteomes" id="UP000324595">
    <property type="component" value="Unassembled WGS sequence"/>
</dbReference>
<evidence type="ECO:0000256" key="6">
    <source>
        <dbReference type="ARBA" id="ARBA00022825"/>
    </source>
</evidence>
<dbReference type="InterPro" id="IPR028204">
    <property type="entry name" value="Tricorn_C1"/>
</dbReference>
<feature type="signal peptide" evidence="10">
    <location>
        <begin position="1"/>
        <end position="26"/>
    </location>
</feature>
<dbReference type="PANTHER" id="PTHR43253:SF1">
    <property type="entry name" value="TRICORN PROTEASE HOMOLOG 2-RELATED"/>
    <property type="match status" value="1"/>
</dbReference>
<feature type="compositionally biased region" description="Basic and acidic residues" evidence="9">
    <location>
        <begin position="1079"/>
        <end position="1088"/>
    </location>
</feature>
<gene>
    <name evidence="12" type="ORF">LX73_0771</name>
</gene>
<accession>A0A5D3YMW8</accession>
<dbReference type="Pfam" id="PF03572">
    <property type="entry name" value="Peptidase_S41"/>
    <property type="match status" value="1"/>
</dbReference>
<dbReference type="SUPFAM" id="SSF69322">
    <property type="entry name" value="Tricorn protease domain 2"/>
    <property type="match status" value="1"/>
</dbReference>
<dbReference type="InterPro" id="IPR029045">
    <property type="entry name" value="ClpP/crotonase-like_dom_sf"/>
</dbReference>
<evidence type="ECO:0000256" key="2">
    <source>
        <dbReference type="ARBA" id="ARBA00008524"/>
    </source>
</evidence>
<dbReference type="CDD" id="cd07562">
    <property type="entry name" value="Peptidase_S41_TRI"/>
    <property type="match status" value="1"/>
</dbReference>
<dbReference type="EMBL" id="VNHY01000001">
    <property type="protein sequence ID" value="TYP95466.1"/>
    <property type="molecule type" value="Genomic_DNA"/>
</dbReference>